<dbReference type="InterPro" id="IPR053201">
    <property type="entry name" value="Flavunoidine_N-MTase"/>
</dbReference>
<dbReference type="SMART" id="SM00317">
    <property type="entry name" value="SET"/>
    <property type="match status" value="1"/>
</dbReference>
<keyword evidence="5" id="KW-1185">Reference proteome</keyword>
<dbReference type="HOGENOM" id="CLU_1790590_0_0_1"/>
<dbReference type="GeneID" id="17311708"/>
<organism evidence="3">
    <name type="scientific">Guillardia theta (strain CCMP2712)</name>
    <name type="common">Cryptophyte</name>
    <dbReference type="NCBI Taxonomy" id="905079"/>
    <lineage>
        <taxon>Eukaryota</taxon>
        <taxon>Cryptophyceae</taxon>
        <taxon>Pyrenomonadales</taxon>
        <taxon>Geminigeraceae</taxon>
        <taxon>Guillardia</taxon>
    </lineage>
</organism>
<dbReference type="Gene3D" id="2.170.270.10">
    <property type="entry name" value="SET domain"/>
    <property type="match status" value="1"/>
</dbReference>
<evidence type="ECO:0000313" key="3">
    <source>
        <dbReference type="EMBL" id="EKX54901.1"/>
    </source>
</evidence>
<dbReference type="PaxDb" id="55529-EKX54901"/>
<dbReference type="KEGG" id="gtt:GUITHDRAFT_131886"/>
<dbReference type="PANTHER" id="PTHR12350">
    <property type="entry name" value="HISTONE-LYSINE N-METHYLTRANSFERASE-RELATED"/>
    <property type="match status" value="1"/>
</dbReference>
<dbReference type="EnsemblProtists" id="EKX54901">
    <property type="protein sequence ID" value="EKX54901"/>
    <property type="gene ID" value="GUITHDRAFT_131886"/>
</dbReference>
<dbReference type="InterPro" id="IPR001214">
    <property type="entry name" value="SET_dom"/>
</dbReference>
<evidence type="ECO:0000313" key="5">
    <source>
        <dbReference type="Proteomes" id="UP000011087"/>
    </source>
</evidence>
<dbReference type="SUPFAM" id="SSF82199">
    <property type="entry name" value="SET domain"/>
    <property type="match status" value="1"/>
</dbReference>
<dbReference type="AlphaFoldDB" id="L1K250"/>
<dbReference type="Proteomes" id="UP000011087">
    <property type="component" value="Unassembled WGS sequence"/>
</dbReference>
<dbReference type="OrthoDB" id="5984008at2759"/>
<feature type="domain" description="SET" evidence="2">
    <location>
        <begin position="20"/>
        <end position="131"/>
    </location>
</feature>
<accession>L1K250</accession>
<proteinExistence type="predicted"/>
<evidence type="ECO:0000259" key="2">
    <source>
        <dbReference type="PROSITE" id="PS50280"/>
    </source>
</evidence>
<reference evidence="5" key="2">
    <citation type="submission" date="2012-11" db="EMBL/GenBank/DDBJ databases">
        <authorList>
            <person name="Kuo A."/>
            <person name="Curtis B.A."/>
            <person name="Tanifuji G."/>
            <person name="Burki F."/>
            <person name="Gruber A."/>
            <person name="Irimia M."/>
            <person name="Maruyama S."/>
            <person name="Arias M.C."/>
            <person name="Ball S.G."/>
            <person name="Gile G.H."/>
            <person name="Hirakawa Y."/>
            <person name="Hopkins J.F."/>
            <person name="Rensing S.A."/>
            <person name="Schmutz J."/>
            <person name="Symeonidi A."/>
            <person name="Elias M."/>
            <person name="Eveleigh R.J."/>
            <person name="Herman E.K."/>
            <person name="Klute M.J."/>
            <person name="Nakayama T."/>
            <person name="Obornik M."/>
            <person name="Reyes-Prieto A."/>
            <person name="Armbrust E.V."/>
            <person name="Aves S.J."/>
            <person name="Beiko R.G."/>
            <person name="Coutinho P."/>
            <person name="Dacks J.B."/>
            <person name="Durnford D.G."/>
            <person name="Fast N.M."/>
            <person name="Green B.R."/>
            <person name="Grisdale C."/>
            <person name="Hempe F."/>
            <person name="Henrissat B."/>
            <person name="Hoppner M.P."/>
            <person name="Ishida K.-I."/>
            <person name="Kim E."/>
            <person name="Koreny L."/>
            <person name="Kroth P.G."/>
            <person name="Liu Y."/>
            <person name="Malik S.-B."/>
            <person name="Maier U.G."/>
            <person name="McRose D."/>
            <person name="Mock T."/>
            <person name="Neilson J.A."/>
            <person name="Onodera N.T."/>
            <person name="Poole A.M."/>
            <person name="Pritham E.J."/>
            <person name="Richards T.A."/>
            <person name="Rocap G."/>
            <person name="Roy S.W."/>
            <person name="Sarai C."/>
            <person name="Schaack S."/>
            <person name="Shirato S."/>
            <person name="Slamovits C.H."/>
            <person name="Spencer D.F."/>
            <person name="Suzuki S."/>
            <person name="Worden A.Z."/>
            <person name="Zauner S."/>
            <person name="Barry K."/>
            <person name="Bell C."/>
            <person name="Bharti A.K."/>
            <person name="Crow J.A."/>
            <person name="Grimwood J."/>
            <person name="Kramer R."/>
            <person name="Lindquist E."/>
            <person name="Lucas S."/>
            <person name="Salamov A."/>
            <person name="McFadden G.I."/>
            <person name="Lane C.E."/>
            <person name="Keeling P.J."/>
            <person name="Gray M.W."/>
            <person name="Grigoriev I.V."/>
            <person name="Archibald J.M."/>
        </authorList>
    </citation>
    <scope>NUCLEOTIDE SEQUENCE</scope>
    <source>
        <strain evidence="5">CCMP2712</strain>
    </source>
</reference>
<sequence length="145" mass="16271">MSARRSFTLEQPDSRPTKHPRPEFALSGGTTLERVLVKKQLSPLGCYLESSIQIPSGTWILREVGKVTDSPNMHTVQLSESKHLDCSGNIRFTSHSCDPNCRILIDSHNSEIILIAIKDIEPSECLSFDYETTEWVISFGSMAEF</sequence>
<dbReference type="RefSeq" id="XP_005841881.1">
    <property type="nucleotide sequence ID" value="XM_005841824.1"/>
</dbReference>
<evidence type="ECO:0000256" key="1">
    <source>
        <dbReference type="SAM" id="MobiDB-lite"/>
    </source>
</evidence>
<evidence type="ECO:0000313" key="4">
    <source>
        <dbReference type="EnsemblProtists" id="EKX54901"/>
    </source>
</evidence>
<dbReference type="InterPro" id="IPR046341">
    <property type="entry name" value="SET_dom_sf"/>
</dbReference>
<reference evidence="4" key="3">
    <citation type="submission" date="2016-03" db="UniProtKB">
        <authorList>
            <consortium name="EnsemblProtists"/>
        </authorList>
    </citation>
    <scope>IDENTIFICATION</scope>
</reference>
<dbReference type="STRING" id="905079.L1K250"/>
<dbReference type="PANTHER" id="PTHR12350:SF19">
    <property type="entry name" value="SET DOMAIN-CONTAINING PROTEIN"/>
    <property type="match status" value="1"/>
</dbReference>
<gene>
    <name evidence="3" type="ORF">GUITHDRAFT_131886</name>
</gene>
<name>L1K250_GUITC</name>
<protein>
    <recommendedName>
        <fullName evidence="2">SET domain-containing protein</fullName>
    </recommendedName>
</protein>
<dbReference type="PROSITE" id="PS50280">
    <property type="entry name" value="SET"/>
    <property type="match status" value="1"/>
</dbReference>
<dbReference type="Pfam" id="PF00856">
    <property type="entry name" value="SET"/>
    <property type="match status" value="1"/>
</dbReference>
<feature type="region of interest" description="Disordered" evidence="1">
    <location>
        <begin position="1"/>
        <end position="25"/>
    </location>
</feature>
<dbReference type="EMBL" id="JH992966">
    <property type="protein sequence ID" value="EKX54901.1"/>
    <property type="molecule type" value="Genomic_DNA"/>
</dbReference>
<reference evidence="3 5" key="1">
    <citation type="journal article" date="2012" name="Nature">
        <title>Algal genomes reveal evolutionary mosaicism and the fate of nucleomorphs.</title>
        <authorList>
            <consortium name="DOE Joint Genome Institute"/>
            <person name="Curtis B.A."/>
            <person name="Tanifuji G."/>
            <person name="Burki F."/>
            <person name="Gruber A."/>
            <person name="Irimia M."/>
            <person name="Maruyama S."/>
            <person name="Arias M.C."/>
            <person name="Ball S.G."/>
            <person name="Gile G.H."/>
            <person name="Hirakawa Y."/>
            <person name="Hopkins J.F."/>
            <person name="Kuo A."/>
            <person name="Rensing S.A."/>
            <person name="Schmutz J."/>
            <person name="Symeonidi A."/>
            <person name="Elias M."/>
            <person name="Eveleigh R.J."/>
            <person name="Herman E.K."/>
            <person name="Klute M.J."/>
            <person name="Nakayama T."/>
            <person name="Obornik M."/>
            <person name="Reyes-Prieto A."/>
            <person name="Armbrust E.V."/>
            <person name="Aves S.J."/>
            <person name="Beiko R.G."/>
            <person name="Coutinho P."/>
            <person name="Dacks J.B."/>
            <person name="Durnford D.G."/>
            <person name="Fast N.M."/>
            <person name="Green B.R."/>
            <person name="Grisdale C.J."/>
            <person name="Hempel F."/>
            <person name="Henrissat B."/>
            <person name="Hoppner M.P."/>
            <person name="Ishida K."/>
            <person name="Kim E."/>
            <person name="Koreny L."/>
            <person name="Kroth P.G."/>
            <person name="Liu Y."/>
            <person name="Malik S.B."/>
            <person name="Maier U.G."/>
            <person name="McRose D."/>
            <person name="Mock T."/>
            <person name="Neilson J.A."/>
            <person name="Onodera N.T."/>
            <person name="Poole A.M."/>
            <person name="Pritham E.J."/>
            <person name="Richards T.A."/>
            <person name="Rocap G."/>
            <person name="Roy S.W."/>
            <person name="Sarai C."/>
            <person name="Schaack S."/>
            <person name="Shirato S."/>
            <person name="Slamovits C.H."/>
            <person name="Spencer D.F."/>
            <person name="Suzuki S."/>
            <person name="Worden A.Z."/>
            <person name="Zauner S."/>
            <person name="Barry K."/>
            <person name="Bell C."/>
            <person name="Bharti A.K."/>
            <person name="Crow J.A."/>
            <person name="Grimwood J."/>
            <person name="Kramer R."/>
            <person name="Lindquist E."/>
            <person name="Lucas S."/>
            <person name="Salamov A."/>
            <person name="McFadden G.I."/>
            <person name="Lane C.E."/>
            <person name="Keeling P.J."/>
            <person name="Gray M.W."/>
            <person name="Grigoriev I.V."/>
            <person name="Archibald J.M."/>
        </authorList>
    </citation>
    <scope>NUCLEOTIDE SEQUENCE</scope>
    <source>
        <strain evidence="3 5">CCMP2712</strain>
    </source>
</reference>
<feature type="compositionally biased region" description="Basic and acidic residues" evidence="1">
    <location>
        <begin position="12"/>
        <end position="22"/>
    </location>
</feature>